<keyword evidence="2" id="KW-0067">ATP-binding</keyword>
<reference evidence="10 11" key="1">
    <citation type="submission" date="2015-07" db="EMBL/GenBank/DDBJ databases">
        <title>Genome analysis of myxobacterium Chondromyces crocatus Cm c5 reveals a high potential for natural compound synthesis and the genetic basis for the loss of fruiting body formation.</title>
        <authorList>
            <person name="Zaburannyi N."/>
            <person name="Bunk B."/>
            <person name="Maier J."/>
            <person name="Overmann J."/>
            <person name="Mueller R."/>
        </authorList>
    </citation>
    <scope>NUCLEOTIDE SEQUENCE [LARGE SCALE GENOMIC DNA]</scope>
    <source>
        <strain evidence="10 11">Cm c5</strain>
    </source>
</reference>
<evidence type="ECO:0000313" key="11">
    <source>
        <dbReference type="Proteomes" id="UP000067626"/>
    </source>
</evidence>
<dbReference type="Pfam" id="PF25601">
    <property type="entry name" value="AAA_lid_14"/>
    <property type="match status" value="1"/>
</dbReference>
<evidence type="ECO:0000256" key="5">
    <source>
        <dbReference type="ARBA" id="ARBA00023163"/>
    </source>
</evidence>
<dbReference type="SMART" id="SM00382">
    <property type="entry name" value="AAA"/>
    <property type="match status" value="1"/>
</dbReference>
<dbReference type="PROSITE" id="PS50110">
    <property type="entry name" value="RESPONSE_REGULATORY"/>
    <property type="match status" value="1"/>
</dbReference>
<dbReference type="STRING" id="52.CMC5_009440"/>
<dbReference type="InterPro" id="IPR027417">
    <property type="entry name" value="P-loop_NTPase"/>
</dbReference>
<evidence type="ECO:0000256" key="6">
    <source>
        <dbReference type="PROSITE-ProRule" id="PRU00169"/>
    </source>
</evidence>
<dbReference type="InterPro" id="IPR025944">
    <property type="entry name" value="Sigma_54_int_dom_CS"/>
</dbReference>
<protein>
    <submittedName>
        <fullName evidence="10">Fis family transcriptional regulator</fullName>
    </submittedName>
</protein>
<evidence type="ECO:0000256" key="4">
    <source>
        <dbReference type="ARBA" id="ARBA00023125"/>
    </source>
</evidence>
<evidence type="ECO:0000256" key="2">
    <source>
        <dbReference type="ARBA" id="ARBA00022840"/>
    </source>
</evidence>
<dbReference type="Pfam" id="PF00072">
    <property type="entry name" value="Response_reg"/>
    <property type="match status" value="1"/>
</dbReference>
<dbReference type="SUPFAM" id="SSF52540">
    <property type="entry name" value="P-loop containing nucleoside triphosphate hydrolases"/>
    <property type="match status" value="1"/>
</dbReference>
<proteinExistence type="predicted"/>
<dbReference type="PROSITE" id="PS50045">
    <property type="entry name" value="SIGMA54_INTERACT_4"/>
    <property type="match status" value="1"/>
</dbReference>
<dbReference type="CDD" id="cd00009">
    <property type="entry name" value="AAA"/>
    <property type="match status" value="1"/>
</dbReference>
<evidence type="ECO:0000256" key="7">
    <source>
        <dbReference type="SAM" id="MobiDB-lite"/>
    </source>
</evidence>
<feature type="compositionally biased region" description="Polar residues" evidence="7">
    <location>
        <begin position="397"/>
        <end position="414"/>
    </location>
</feature>
<dbReference type="GO" id="GO:0005524">
    <property type="term" value="F:ATP binding"/>
    <property type="evidence" value="ECO:0007669"/>
    <property type="project" value="UniProtKB-KW"/>
</dbReference>
<dbReference type="PANTHER" id="PTHR32071">
    <property type="entry name" value="TRANSCRIPTIONAL REGULATORY PROTEIN"/>
    <property type="match status" value="1"/>
</dbReference>
<dbReference type="OrthoDB" id="9763792at2"/>
<dbReference type="Proteomes" id="UP000067626">
    <property type="component" value="Chromosome"/>
</dbReference>
<dbReference type="EMBL" id="CP012159">
    <property type="protein sequence ID" value="AKT36823.1"/>
    <property type="molecule type" value="Genomic_DNA"/>
</dbReference>
<keyword evidence="11" id="KW-1185">Reference proteome</keyword>
<dbReference type="InterPro" id="IPR058031">
    <property type="entry name" value="AAA_lid_NorR"/>
</dbReference>
<keyword evidence="4" id="KW-0238">DNA-binding</keyword>
<dbReference type="AlphaFoldDB" id="A0A0K1E8B1"/>
<dbReference type="GO" id="GO:0003677">
    <property type="term" value="F:DNA binding"/>
    <property type="evidence" value="ECO:0007669"/>
    <property type="project" value="UniProtKB-KW"/>
</dbReference>
<feature type="region of interest" description="Disordered" evidence="7">
    <location>
        <begin position="117"/>
        <end position="148"/>
    </location>
</feature>
<dbReference type="RefSeq" id="WP_050429276.1">
    <property type="nucleotide sequence ID" value="NZ_CP012159.1"/>
</dbReference>
<feature type="domain" description="Sigma-54 factor interaction" evidence="8">
    <location>
        <begin position="149"/>
        <end position="376"/>
    </location>
</feature>
<dbReference type="PANTHER" id="PTHR32071:SF117">
    <property type="entry name" value="PTS-DEPENDENT DIHYDROXYACETONE KINASE OPERON REGULATORY PROTEIN-RELATED"/>
    <property type="match status" value="1"/>
</dbReference>
<dbReference type="GO" id="GO:0006355">
    <property type="term" value="P:regulation of DNA-templated transcription"/>
    <property type="evidence" value="ECO:0007669"/>
    <property type="project" value="InterPro"/>
</dbReference>
<keyword evidence="3" id="KW-0805">Transcription regulation</keyword>
<dbReference type="KEGG" id="ccro:CMC5_009440"/>
<dbReference type="CDD" id="cd00156">
    <property type="entry name" value="REC"/>
    <property type="match status" value="1"/>
</dbReference>
<dbReference type="InterPro" id="IPR002078">
    <property type="entry name" value="Sigma_54_int"/>
</dbReference>
<evidence type="ECO:0000313" key="10">
    <source>
        <dbReference type="EMBL" id="AKT36823.1"/>
    </source>
</evidence>
<dbReference type="InterPro" id="IPR025943">
    <property type="entry name" value="Sigma_54_int_dom_ATP-bd_2"/>
</dbReference>
<dbReference type="InterPro" id="IPR025662">
    <property type="entry name" value="Sigma_54_int_dom_ATP-bd_1"/>
</dbReference>
<dbReference type="PROSITE" id="PS00688">
    <property type="entry name" value="SIGMA54_INTERACT_3"/>
    <property type="match status" value="1"/>
</dbReference>
<dbReference type="PROSITE" id="PS00675">
    <property type="entry name" value="SIGMA54_INTERACT_1"/>
    <property type="match status" value="1"/>
</dbReference>
<dbReference type="InterPro" id="IPR011006">
    <property type="entry name" value="CheY-like_superfamily"/>
</dbReference>
<keyword evidence="5" id="KW-0804">Transcription</keyword>
<gene>
    <name evidence="10" type="primary">fis</name>
    <name evidence="10" type="ORF">CMC5_009440</name>
</gene>
<name>A0A0K1E8B1_CHOCO</name>
<dbReference type="Gene3D" id="3.40.50.2300">
    <property type="match status" value="1"/>
</dbReference>
<dbReference type="FunFam" id="3.40.50.300:FF:000006">
    <property type="entry name" value="DNA-binding transcriptional regulator NtrC"/>
    <property type="match status" value="1"/>
</dbReference>
<dbReference type="Gene3D" id="3.40.50.300">
    <property type="entry name" value="P-loop containing nucleotide triphosphate hydrolases"/>
    <property type="match status" value="1"/>
</dbReference>
<dbReference type="Pfam" id="PF00158">
    <property type="entry name" value="Sigma54_activat"/>
    <property type="match status" value="1"/>
</dbReference>
<feature type="compositionally biased region" description="Low complexity" evidence="7">
    <location>
        <begin position="118"/>
        <end position="128"/>
    </location>
</feature>
<dbReference type="SMART" id="SM00448">
    <property type="entry name" value="REC"/>
    <property type="match status" value="1"/>
</dbReference>
<keyword evidence="1" id="KW-0547">Nucleotide-binding</keyword>
<keyword evidence="6" id="KW-0597">Phosphoprotein</keyword>
<feature type="modified residue" description="4-aspartylphosphate" evidence="6">
    <location>
        <position position="52"/>
    </location>
</feature>
<dbReference type="PATRIC" id="fig|52.7.peg.1013"/>
<dbReference type="SUPFAM" id="SSF52172">
    <property type="entry name" value="CheY-like"/>
    <property type="match status" value="1"/>
</dbReference>
<evidence type="ECO:0000259" key="8">
    <source>
        <dbReference type="PROSITE" id="PS50045"/>
    </source>
</evidence>
<dbReference type="PROSITE" id="PS00676">
    <property type="entry name" value="SIGMA54_INTERACT_2"/>
    <property type="match status" value="1"/>
</dbReference>
<dbReference type="Gene3D" id="1.10.8.60">
    <property type="match status" value="1"/>
</dbReference>
<organism evidence="10 11">
    <name type="scientific">Chondromyces crocatus</name>
    <dbReference type="NCBI Taxonomy" id="52"/>
    <lineage>
        <taxon>Bacteria</taxon>
        <taxon>Pseudomonadati</taxon>
        <taxon>Myxococcota</taxon>
        <taxon>Polyangia</taxon>
        <taxon>Polyangiales</taxon>
        <taxon>Polyangiaceae</taxon>
        <taxon>Chondromyces</taxon>
    </lineage>
</organism>
<feature type="domain" description="Response regulatory" evidence="9">
    <location>
        <begin position="3"/>
        <end position="113"/>
    </location>
</feature>
<evidence type="ECO:0000259" key="9">
    <source>
        <dbReference type="PROSITE" id="PS50110"/>
    </source>
</evidence>
<accession>A0A0K1E8B1</accession>
<evidence type="ECO:0000256" key="1">
    <source>
        <dbReference type="ARBA" id="ARBA00022741"/>
    </source>
</evidence>
<feature type="region of interest" description="Disordered" evidence="7">
    <location>
        <begin position="389"/>
        <end position="414"/>
    </location>
</feature>
<evidence type="ECO:0000256" key="3">
    <source>
        <dbReference type="ARBA" id="ARBA00023015"/>
    </source>
</evidence>
<dbReference type="InterPro" id="IPR001789">
    <property type="entry name" value="Sig_transdc_resp-reg_receiver"/>
</dbReference>
<sequence length="464" mass="50756">MPRILIVEDELVIRAELRRLLMRQGYEVTEAGSVREAETDQDPRAFDLIIADVRLPGAPGTDLVTRYPGTPVLVMTSYATVRSAVETMKLGATEYLPKPFDHDEVLRLVETILAQPRPGSSAVEESAAAPPPTQCTGAPTEGAGSDLGMIGSSRGIRDVFERIRKVAPSDATVLVLGESGTGKELVATALHRHSRRKDRPFVPVNCAAIPEGLIESELFGHERGAFTGATSTHTGLVEAADGGTLFLDEIGELPASAQARLLRFLQTGEVRHVGATKARRVSVRLVAATHRDLQAMVRDGTFRNDLYFRLRVIEIRIPPLRERSGDALALARSFVTHASSTGRRFVLTNDAERAIISHPWPGNVRELENAIERAVILCEGGEITPELLGLESDESRSGSPTTDNPPAATSSDHGSLSLEDYFRKFVLEHQDHLTETEMARRLGISRKALWERRQRLGLPRPRGA</sequence>
<dbReference type="GO" id="GO:0000160">
    <property type="term" value="P:phosphorelay signal transduction system"/>
    <property type="evidence" value="ECO:0007669"/>
    <property type="project" value="InterPro"/>
</dbReference>
<dbReference type="InterPro" id="IPR003593">
    <property type="entry name" value="AAA+_ATPase"/>
</dbReference>